<comment type="caution">
    <text evidence="1">The sequence shown here is derived from an EMBL/GenBank/DDBJ whole genome shotgun (WGS) entry which is preliminary data.</text>
</comment>
<keyword evidence="2" id="KW-1185">Reference proteome</keyword>
<accession>A0ABW4HIA3</accession>
<name>A0ABW4HIA3_9FLAO</name>
<dbReference type="RefSeq" id="WP_379812799.1">
    <property type="nucleotide sequence ID" value="NZ_JBHUDZ010000018.1"/>
</dbReference>
<organism evidence="1 2">
    <name type="scientific">Flavobacterium artemisiae</name>
    <dbReference type="NCBI Taxonomy" id="2126556"/>
    <lineage>
        <taxon>Bacteria</taxon>
        <taxon>Pseudomonadati</taxon>
        <taxon>Bacteroidota</taxon>
        <taxon>Flavobacteriia</taxon>
        <taxon>Flavobacteriales</taxon>
        <taxon>Flavobacteriaceae</taxon>
        <taxon>Flavobacterium</taxon>
    </lineage>
</organism>
<protein>
    <submittedName>
        <fullName evidence="1">Uncharacterized protein</fullName>
    </submittedName>
</protein>
<dbReference type="EMBL" id="JBHUDZ010000018">
    <property type="protein sequence ID" value="MFD1605061.1"/>
    <property type="molecule type" value="Genomic_DNA"/>
</dbReference>
<evidence type="ECO:0000313" key="1">
    <source>
        <dbReference type="EMBL" id="MFD1605061.1"/>
    </source>
</evidence>
<dbReference type="Proteomes" id="UP001597138">
    <property type="component" value="Unassembled WGS sequence"/>
</dbReference>
<gene>
    <name evidence="1" type="ORF">ACFSC2_20150</name>
</gene>
<evidence type="ECO:0000313" key="2">
    <source>
        <dbReference type="Proteomes" id="UP001597138"/>
    </source>
</evidence>
<reference evidence="2" key="1">
    <citation type="journal article" date="2019" name="Int. J. Syst. Evol. Microbiol.">
        <title>The Global Catalogue of Microorganisms (GCM) 10K type strain sequencing project: providing services to taxonomists for standard genome sequencing and annotation.</title>
        <authorList>
            <consortium name="The Broad Institute Genomics Platform"/>
            <consortium name="The Broad Institute Genome Sequencing Center for Infectious Disease"/>
            <person name="Wu L."/>
            <person name="Ma J."/>
        </authorList>
    </citation>
    <scope>NUCLEOTIDE SEQUENCE [LARGE SCALE GENOMIC DNA]</scope>
    <source>
        <strain evidence="2">CCUG 70865</strain>
    </source>
</reference>
<proteinExistence type="predicted"/>
<sequence>MNYKTAYITLIMLAGNLISCAQSEIPKNFKEIKIPQKNSEQTRKLNYSRNEYKVSFENNKLKVENYSSSRNSELKINNGVLKGYNHGEWGGKLLFEPNDKTKKEIEIKEGNILFLFNYNNKIYFIEGLAHLSVNEGFLYELQIDGDKFSYKKIIDFGDCPGAYTIFKDNIYVASYQNFYKIKNLKMEILYKNDFWRSLYPNSIAIKNEEKVFMGIRGGIVELNLKTKTKRLYISKV</sequence>